<evidence type="ECO:0008006" key="3">
    <source>
        <dbReference type="Google" id="ProtNLM"/>
    </source>
</evidence>
<dbReference type="Gene3D" id="2.130.10.80">
    <property type="entry name" value="Galactose oxidase/kelch, beta-propeller"/>
    <property type="match status" value="1"/>
</dbReference>
<name>A0A7H1N411_9PROT</name>
<dbReference type="EMBL" id="CP053923">
    <property type="protein sequence ID" value="QNT70447.1"/>
    <property type="molecule type" value="Genomic_DNA"/>
</dbReference>
<organism evidence="1 2">
    <name type="scientific">Defluviicoccus vanus</name>
    <dbReference type="NCBI Taxonomy" id="111831"/>
    <lineage>
        <taxon>Bacteria</taxon>
        <taxon>Pseudomonadati</taxon>
        <taxon>Pseudomonadota</taxon>
        <taxon>Alphaproteobacteria</taxon>
        <taxon>Rhodospirillales</taxon>
        <taxon>Rhodospirillaceae</taxon>
        <taxon>Defluviicoccus</taxon>
    </lineage>
</organism>
<dbReference type="Pfam" id="PF01344">
    <property type="entry name" value="Kelch_1"/>
    <property type="match status" value="1"/>
</dbReference>
<sequence length="73" mass="7585">MGKVIVVGGGSYGAGGDQNLASAELYDSSTGHWTTTGAMSLARYWGEQGYSIQQLSDGSVLIVGGTTCCPYRF</sequence>
<reference evidence="1 2" key="1">
    <citation type="submission" date="2020-05" db="EMBL/GenBank/DDBJ databases">
        <title>Complete closed genome sequence of Defluviicoccus vanus.</title>
        <authorList>
            <person name="Bessarab I."/>
            <person name="Arumugam K."/>
            <person name="Maszenan A.M."/>
            <person name="Seviour R.J."/>
            <person name="Williams R.B."/>
        </authorList>
    </citation>
    <scope>NUCLEOTIDE SEQUENCE [LARGE SCALE GENOMIC DNA]</scope>
    <source>
        <strain evidence="1 2">Ben 114</strain>
    </source>
</reference>
<dbReference type="InterPro" id="IPR006652">
    <property type="entry name" value="Kelch_1"/>
</dbReference>
<proteinExistence type="predicted"/>
<protein>
    <recommendedName>
        <fullName evidence="3">Galactose oxidase</fullName>
    </recommendedName>
</protein>
<dbReference type="KEGG" id="dvn:HQ394_15315"/>
<dbReference type="InterPro" id="IPR037293">
    <property type="entry name" value="Gal_Oxidase_central_sf"/>
</dbReference>
<accession>A0A7H1N411</accession>
<keyword evidence="2" id="KW-1185">Reference proteome</keyword>
<evidence type="ECO:0000313" key="2">
    <source>
        <dbReference type="Proteomes" id="UP000516369"/>
    </source>
</evidence>
<dbReference type="InterPro" id="IPR015915">
    <property type="entry name" value="Kelch-typ_b-propeller"/>
</dbReference>
<dbReference type="Proteomes" id="UP000516369">
    <property type="component" value="Chromosome"/>
</dbReference>
<dbReference type="SUPFAM" id="SSF117281">
    <property type="entry name" value="Kelch motif"/>
    <property type="match status" value="1"/>
</dbReference>
<dbReference type="AlphaFoldDB" id="A0A7H1N411"/>
<gene>
    <name evidence="1" type="ORF">HQ394_15315</name>
</gene>
<evidence type="ECO:0000313" key="1">
    <source>
        <dbReference type="EMBL" id="QNT70447.1"/>
    </source>
</evidence>